<sequence length="95" mass="10813">MKTHLIIGKAAMTHSTAINSTITKETEATNVSPFEQSGSNKNEMSLEQRKSLRALKIIERLREIHGLKREKKPVSNFNPLDYVCTENACVDLHRY</sequence>
<name>A0A844P687_ALIFS</name>
<evidence type="ECO:0000313" key="2">
    <source>
        <dbReference type="Proteomes" id="UP000448038"/>
    </source>
</evidence>
<organism evidence="1 2">
    <name type="scientific">Aliivibrio fischeri</name>
    <name type="common">Vibrio fischeri</name>
    <dbReference type="NCBI Taxonomy" id="668"/>
    <lineage>
        <taxon>Bacteria</taxon>
        <taxon>Pseudomonadati</taxon>
        <taxon>Pseudomonadota</taxon>
        <taxon>Gammaproteobacteria</taxon>
        <taxon>Vibrionales</taxon>
        <taxon>Vibrionaceae</taxon>
        <taxon>Aliivibrio</taxon>
    </lineage>
</organism>
<dbReference type="RefSeq" id="WP_155656817.1">
    <property type="nucleotide sequence ID" value="NZ_WOBN01000066.1"/>
</dbReference>
<accession>A0A844P687</accession>
<proteinExistence type="predicted"/>
<evidence type="ECO:0000313" key="1">
    <source>
        <dbReference type="EMBL" id="MUK51532.1"/>
    </source>
</evidence>
<dbReference type="AlphaFoldDB" id="A0A844P687"/>
<protein>
    <submittedName>
        <fullName evidence="1">Uncharacterized protein</fullName>
    </submittedName>
</protein>
<comment type="caution">
    <text evidence="1">The sequence shown here is derived from an EMBL/GenBank/DDBJ whole genome shotgun (WGS) entry which is preliminary data.</text>
</comment>
<dbReference type="Proteomes" id="UP000448038">
    <property type="component" value="Unassembled WGS sequence"/>
</dbReference>
<dbReference type="EMBL" id="WOBN01000066">
    <property type="protein sequence ID" value="MUK51532.1"/>
    <property type="molecule type" value="Genomic_DNA"/>
</dbReference>
<gene>
    <name evidence="1" type="ORF">GNP88_20830</name>
</gene>
<reference evidence="1 2" key="1">
    <citation type="submission" date="2019-11" db="EMBL/GenBank/DDBJ databases">
        <title>Using colonization assays and comparative genomics to discover symbiosis behaviors and factors in Vibrio fischeri.</title>
        <authorList>
            <person name="Bongrand C."/>
            <person name="Moriano-Gutierrez S."/>
            <person name="Arevalo P."/>
            <person name="Mcfall-Ngai M."/>
            <person name="Visick K."/>
            <person name="Polz M.F."/>
            <person name="Ruby E.G."/>
        </authorList>
    </citation>
    <scope>NUCLEOTIDE SEQUENCE [LARGE SCALE GENOMIC DNA]</scope>
    <source>
        <strain evidence="2">emors.4.1</strain>
    </source>
</reference>